<keyword evidence="4" id="KW-1185">Reference proteome</keyword>
<evidence type="ECO:0000313" key="3">
    <source>
        <dbReference type="EMBL" id="KAK8018045.1"/>
    </source>
</evidence>
<accession>A0ABR1RSW4</accession>
<evidence type="ECO:0000313" key="4">
    <source>
        <dbReference type="Proteomes" id="UP001396898"/>
    </source>
</evidence>
<proteinExistence type="predicted"/>
<gene>
    <name evidence="3" type="ORF">PG991_007235</name>
</gene>
<comment type="caution">
    <text evidence="3">The sequence shown here is derived from an EMBL/GenBank/DDBJ whole genome shotgun (WGS) entry which is preliminary data.</text>
</comment>
<evidence type="ECO:0000256" key="1">
    <source>
        <dbReference type="SAM" id="MobiDB-lite"/>
    </source>
</evidence>
<feature type="compositionally biased region" description="Polar residues" evidence="1">
    <location>
        <begin position="158"/>
        <end position="175"/>
    </location>
</feature>
<organism evidence="3 4">
    <name type="scientific">Apiospora marii</name>
    <dbReference type="NCBI Taxonomy" id="335849"/>
    <lineage>
        <taxon>Eukaryota</taxon>
        <taxon>Fungi</taxon>
        <taxon>Dikarya</taxon>
        <taxon>Ascomycota</taxon>
        <taxon>Pezizomycotina</taxon>
        <taxon>Sordariomycetes</taxon>
        <taxon>Xylariomycetidae</taxon>
        <taxon>Amphisphaeriales</taxon>
        <taxon>Apiosporaceae</taxon>
        <taxon>Apiospora</taxon>
    </lineage>
</organism>
<feature type="region of interest" description="Disordered" evidence="1">
    <location>
        <begin position="113"/>
        <end position="186"/>
    </location>
</feature>
<keyword evidence="2" id="KW-0732">Signal</keyword>
<feature type="compositionally biased region" description="Polar residues" evidence="1">
    <location>
        <begin position="138"/>
        <end position="150"/>
    </location>
</feature>
<feature type="chain" id="PRO_5046068691" evidence="2">
    <location>
        <begin position="23"/>
        <end position="545"/>
    </location>
</feature>
<feature type="region of interest" description="Disordered" evidence="1">
    <location>
        <begin position="396"/>
        <end position="424"/>
    </location>
</feature>
<reference evidence="3 4" key="1">
    <citation type="submission" date="2023-01" db="EMBL/GenBank/DDBJ databases">
        <title>Analysis of 21 Apiospora genomes using comparative genomics revels a genus with tremendous synthesis potential of carbohydrate active enzymes and secondary metabolites.</title>
        <authorList>
            <person name="Sorensen T."/>
        </authorList>
    </citation>
    <scope>NUCLEOTIDE SEQUENCE [LARGE SCALE GENOMIC DNA]</scope>
    <source>
        <strain evidence="3 4">CBS 20057</strain>
    </source>
</reference>
<feature type="signal peptide" evidence="2">
    <location>
        <begin position="1"/>
        <end position="22"/>
    </location>
</feature>
<protein>
    <submittedName>
        <fullName evidence="3">Uncharacterized protein</fullName>
    </submittedName>
</protein>
<dbReference type="EMBL" id="JAQQWI010000010">
    <property type="protein sequence ID" value="KAK8018045.1"/>
    <property type="molecule type" value="Genomic_DNA"/>
</dbReference>
<dbReference type="Proteomes" id="UP001396898">
    <property type="component" value="Unassembled WGS sequence"/>
</dbReference>
<sequence>MKIRFDLTTAALLASRTGLALTSKTAPVSQQNDAGLDYTQARPTHQAAGIVGRGHATWPPSPKLPRQQPETGTACDVTHIRIATERIQKLLSDFRNVSSVAIGQLESMESLLKDMGDTDDDPINISSLRASSYREHTSTSVAAGSMSNGPVNMPDLYSNYSSATRSQPSSTPTTNSGKVSSGGGDSVPITSSLITAIRETSQPVRVIPITTGANRGSLTTVVGHDGISSGAATAPATQSEALGKPIIPSSTIDGSGSVMRSTSTVTIVPSGAETGLKDITSVASLSSPTAVTSGSSSRASSEHVGGTLVTTEVVATNNMPVSTMSSSNVLASTQTVSGSTAEATKGFMGPGISTATVSGSGHTGSPGAVGGTRSATGAIIASSSIVPSLVTQSPVAGTGASASATDRGVDGSEKAGSQVGSTIDSHKGHDHEYSLVICRRIELTRVLDCRNADFRFPIYYALPLILTRKRPQRIRKHSYLPAGLPHWKLPRDESRNTFDGGCWCDRDIAKPDVEVWLFHDLYFDQQRQQPLFGSGFEVAPCILIT</sequence>
<name>A0ABR1RSW4_9PEZI</name>
<evidence type="ECO:0000256" key="2">
    <source>
        <dbReference type="SAM" id="SignalP"/>
    </source>
</evidence>